<evidence type="ECO:0000313" key="2">
    <source>
        <dbReference type="EMBL" id="MBR7619194.1"/>
    </source>
</evidence>
<organism evidence="2 3">
    <name type="scientific">Phenylobacterium glaciei</name>
    <dbReference type="NCBI Taxonomy" id="2803784"/>
    <lineage>
        <taxon>Bacteria</taxon>
        <taxon>Pseudomonadati</taxon>
        <taxon>Pseudomonadota</taxon>
        <taxon>Alphaproteobacteria</taxon>
        <taxon>Caulobacterales</taxon>
        <taxon>Caulobacteraceae</taxon>
        <taxon>Phenylobacterium</taxon>
    </lineage>
</organism>
<keyword evidence="1" id="KW-1133">Transmembrane helix</keyword>
<dbReference type="InterPro" id="IPR027417">
    <property type="entry name" value="P-loop_NTPase"/>
</dbReference>
<name>A0A941D0P8_9CAUL</name>
<dbReference type="EMBL" id="JAGSGD010000001">
    <property type="protein sequence ID" value="MBR7619194.1"/>
    <property type="molecule type" value="Genomic_DNA"/>
</dbReference>
<protein>
    <submittedName>
        <fullName evidence="2">Sulfotransferase</fullName>
    </submittedName>
</protein>
<reference evidence="2" key="1">
    <citation type="submission" date="2021-04" db="EMBL/GenBank/DDBJ databases">
        <title>Draft genome assembly of strain Phenylobacterium sp. 20VBR1 using MiniION and Illumina platforms.</title>
        <authorList>
            <person name="Thomas F.A."/>
            <person name="Krishnan K.P."/>
            <person name="Sinha R.K."/>
        </authorList>
    </citation>
    <scope>NUCLEOTIDE SEQUENCE</scope>
    <source>
        <strain evidence="2">20VBR1</strain>
    </source>
</reference>
<keyword evidence="1" id="KW-0472">Membrane</keyword>
<dbReference type="AlphaFoldDB" id="A0A941D0P8"/>
<keyword evidence="3" id="KW-1185">Reference proteome</keyword>
<keyword evidence="1" id="KW-0812">Transmembrane</keyword>
<dbReference type="Gene3D" id="3.40.50.300">
    <property type="entry name" value="P-loop containing nucleotide triphosphate hydrolases"/>
    <property type="match status" value="1"/>
</dbReference>
<gene>
    <name evidence="2" type="ORF">JKL49_07310</name>
</gene>
<proteinExistence type="predicted"/>
<accession>A0A941D0P8</accession>
<dbReference type="Pfam" id="PF13469">
    <property type="entry name" value="Sulfotransfer_3"/>
    <property type="match status" value="1"/>
</dbReference>
<evidence type="ECO:0000313" key="3">
    <source>
        <dbReference type="Proteomes" id="UP000622580"/>
    </source>
</evidence>
<feature type="transmembrane region" description="Helical" evidence="1">
    <location>
        <begin position="65"/>
        <end position="90"/>
    </location>
</feature>
<comment type="caution">
    <text evidence="2">The sequence shown here is derived from an EMBL/GenBank/DDBJ whole genome shotgun (WGS) entry which is preliminary data.</text>
</comment>
<evidence type="ECO:0000256" key="1">
    <source>
        <dbReference type="SAM" id="Phobius"/>
    </source>
</evidence>
<feature type="transmembrane region" description="Helical" evidence="1">
    <location>
        <begin position="102"/>
        <end position="126"/>
    </location>
</feature>
<dbReference type="Proteomes" id="UP000622580">
    <property type="component" value="Unassembled WGS sequence"/>
</dbReference>
<dbReference type="RefSeq" id="WP_215339421.1">
    <property type="nucleotide sequence ID" value="NZ_JAGSGD010000001.1"/>
</dbReference>
<feature type="transmembrane region" description="Helical" evidence="1">
    <location>
        <begin position="146"/>
        <end position="170"/>
    </location>
</feature>
<sequence length="492" mass="53929">MSRLLGSGLPGAVLLVVAAIAIAALLKAGPVVGRMLALSREARSQWPTLNDDGREALSRRMAAGMGALCLRITAILIAALGAPLLALWLLDRARLVAFDKVIATSLSPGFLVATTLTGVVLAWIVAHRPAPAVDGWRHRYSRVERLLHVLAFATWPLQVALADIEVVVFARELRGLETKRPVFVAGLPRAGTTLLLQLLEATGEFASYRYRDMPFLLAPMFWRALSPRNRDLVAPQARAHGDGVEIGIESPEAFEEVLWRTFHPERYRNATLPLWGRQVDRDFPEAFRSQMRKLIAIRRTDAPNATRYLSKNNGNIARLAAVAAMFPDAVVLAPYRDPLAHAASLLRQHLNFLELHGRDDFSRRYMEAIGHYDFGANLKPIAFDDTVSGDADFTRLETWLDYWSAAYEHLLSLDQKAIVFISYEALCDAPAATLAALADRVGLAAPGDLTARAGEVWPSRAADEPQVDAASLERARAIQARLDAVALSSSGV</sequence>
<dbReference type="SUPFAM" id="SSF52540">
    <property type="entry name" value="P-loop containing nucleoside triphosphate hydrolases"/>
    <property type="match status" value="1"/>
</dbReference>